<dbReference type="OrthoDB" id="10664950at2759"/>
<evidence type="ECO:0000313" key="2">
    <source>
        <dbReference type="Proteomes" id="UP000799750"/>
    </source>
</evidence>
<dbReference type="EMBL" id="MU004198">
    <property type="protein sequence ID" value="KAF2489708.1"/>
    <property type="molecule type" value="Genomic_DNA"/>
</dbReference>
<protein>
    <submittedName>
        <fullName evidence="1">Uncharacterized protein</fullName>
    </submittedName>
</protein>
<organism evidence="1 2">
    <name type="scientific">Lophium mytilinum</name>
    <dbReference type="NCBI Taxonomy" id="390894"/>
    <lineage>
        <taxon>Eukaryota</taxon>
        <taxon>Fungi</taxon>
        <taxon>Dikarya</taxon>
        <taxon>Ascomycota</taxon>
        <taxon>Pezizomycotina</taxon>
        <taxon>Dothideomycetes</taxon>
        <taxon>Pleosporomycetidae</taxon>
        <taxon>Mytilinidiales</taxon>
        <taxon>Mytilinidiaceae</taxon>
        <taxon>Lophium</taxon>
    </lineage>
</organism>
<gene>
    <name evidence="1" type="ORF">BU16DRAFT_566807</name>
</gene>
<sequence>MARPWYLHECLILPQPKWRTDESLFNDKQLEHPYDEIRDLVHCDELSLSVEERGYDYAGISPAALGVTRTFVQSWQNSSQGNCCKFLNDIQTNLVYFNDASQPNGDTNTANWQSWDGRNRGWNKKGGLPRGNALRDTLLTNQLLLRAKTPIADRSLSWYHKRNFTLCLKNNKLSGTSSFAETTFPTGTLFPGSAGSSATTVIGNTPWIICAVNLRGQDRYRWARRKSGNLAHNGYCWDDTTMKPVRKGVGRQVSVRHFSCDINFGDAQHVKRGQEAKPIGYFGGEPIYSVKRSGDYKTHVVKVDAEDAKLPDIRDTYPLSE</sequence>
<proteinExistence type="predicted"/>
<reference evidence="1" key="1">
    <citation type="journal article" date="2020" name="Stud. Mycol.">
        <title>101 Dothideomycetes genomes: a test case for predicting lifestyles and emergence of pathogens.</title>
        <authorList>
            <person name="Haridas S."/>
            <person name="Albert R."/>
            <person name="Binder M."/>
            <person name="Bloem J."/>
            <person name="Labutti K."/>
            <person name="Salamov A."/>
            <person name="Andreopoulos B."/>
            <person name="Baker S."/>
            <person name="Barry K."/>
            <person name="Bills G."/>
            <person name="Bluhm B."/>
            <person name="Cannon C."/>
            <person name="Castanera R."/>
            <person name="Culley D."/>
            <person name="Daum C."/>
            <person name="Ezra D."/>
            <person name="Gonzalez J."/>
            <person name="Henrissat B."/>
            <person name="Kuo A."/>
            <person name="Liang C."/>
            <person name="Lipzen A."/>
            <person name="Lutzoni F."/>
            <person name="Magnuson J."/>
            <person name="Mondo S."/>
            <person name="Nolan M."/>
            <person name="Ohm R."/>
            <person name="Pangilinan J."/>
            <person name="Park H.-J."/>
            <person name="Ramirez L."/>
            <person name="Alfaro M."/>
            <person name="Sun H."/>
            <person name="Tritt A."/>
            <person name="Yoshinaga Y."/>
            <person name="Zwiers L.-H."/>
            <person name="Turgeon B."/>
            <person name="Goodwin S."/>
            <person name="Spatafora J."/>
            <person name="Crous P."/>
            <person name="Grigoriev I."/>
        </authorList>
    </citation>
    <scope>NUCLEOTIDE SEQUENCE</scope>
    <source>
        <strain evidence="1">CBS 269.34</strain>
    </source>
</reference>
<name>A0A6A6QB57_9PEZI</name>
<accession>A0A6A6QB57</accession>
<dbReference type="Proteomes" id="UP000799750">
    <property type="component" value="Unassembled WGS sequence"/>
</dbReference>
<evidence type="ECO:0000313" key="1">
    <source>
        <dbReference type="EMBL" id="KAF2489708.1"/>
    </source>
</evidence>
<keyword evidence="2" id="KW-1185">Reference proteome</keyword>
<dbReference type="AlphaFoldDB" id="A0A6A6QB57"/>